<accession>A0A0R8RWY7</accession>
<proteinExistence type="predicted"/>
<gene>
    <name evidence="1" type="primary">orf328</name>
</gene>
<protein>
    <submittedName>
        <fullName evidence="1">Uncharacterized protein</fullName>
    </submittedName>
</protein>
<geneLocation type="chloroplast" evidence="1"/>
<organism evidence="1">
    <name type="scientific">Prasiola crispa</name>
    <name type="common">Green alga</name>
    <name type="synonym">Ulva crispa</name>
    <dbReference type="NCBI Taxonomy" id="173492"/>
    <lineage>
        <taxon>Eukaryota</taxon>
        <taxon>Viridiplantae</taxon>
        <taxon>Chlorophyta</taxon>
        <taxon>core chlorophytes</taxon>
        <taxon>Trebouxiophyceae</taxon>
        <taxon>Prasiolales</taxon>
        <taxon>Prasiolaceae</taxon>
        <taxon>Prasiola</taxon>
    </lineage>
</organism>
<name>A0A0R8RWY7_PRACR</name>
<reference evidence="1" key="1">
    <citation type="journal article" date="2015" name="Genome Announc.">
        <title>Draft Plastid and Mitochondrial Genome Sequences from Antarctic Alga Prasiola crispa.</title>
        <authorList>
            <person name="Carvalho E.L."/>
            <person name="Wallau Gda L."/>
            <person name="Rangel D.L."/>
            <person name="Machado L.C."/>
            <person name="da Silva A.F."/>
            <person name="da Silva L.F."/>
            <person name="Macedo P.E."/>
            <person name="Pereira A.B."/>
            <person name="Victoria Fde C."/>
            <person name="Boldo J.T."/>
            <person name="Dal Belo C.A."/>
            <person name="Pinto P.M."/>
        </authorList>
    </citation>
    <scope>NUCLEOTIDE SEQUENCE</scope>
</reference>
<dbReference type="EMBL" id="KR017749">
    <property type="protein sequence ID" value="AKZ21082.1"/>
    <property type="molecule type" value="Genomic_DNA"/>
</dbReference>
<evidence type="ECO:0000313" key="1">
    <source>
        <dbReference type="EMBL" id="AKZ21082.1"/>
    </source>
</evidence>
<sequence>MEGFLEKLDRLEHNLTNTFISELSEVKEELNIGFSSLDAKIDAIGLEVTGIATELTELNLGFTWFATESLRAQGTLLATTIGGFSTTDIAIGGVSKEIAVKLIIDTRRYNNHVDGKEKELEKFSVEKIKKEHKFWNEKIEELPKTIASECSLSIIGEPYSRYDAISCYYPTLTFIFYEENALLKPCRAQIKLRLLDKTEDVTSEKIEELRIKIVNNGNLMFMAGNTRANYVTADKRMKTSIYAKDANNAKIILSKVLNIISDEFDESLLSITTNGTNRPNLSKRKLPIGNLDLNTTNYNESFQVKLHHVHLIINGIKEIIPVWRDIM</sequence>
<dbReference type="AlphaFoldDB" id="A0A0R8RWY7"/>
<keyword evidence="1" id="KW-0150">Chloroplast</keyword>
<keyword evidence="1" id="KW-0934">Plastid</keyword>